<evidence type="ECO:0000313" key="2">
    <source>
        <dbReference type="Proteomes" id="UP000054560"/>
    </source>
</evidence>
<keyword evidence="2" id="KW-1185">Reference proteome</keyword>
<accession>A0A0L0F5U9</accession>
<dbReference type="RefSeq" id="XP_014145440.1">
    <property type="nucleotide sequence ID" value="XM_014289965.1"/>
</dbReference>
<name>A0A0L0F5U9_9EUKA</name>
<dbReference type="GeneID" id="25916428"/>
<feature type="non-terminal residue" evidence="1">
    <location>
        <position position="54"/>
    </location>
</feature>
<dbReference type="AlphaFoldDB" id="A0A0L0F5U9"/>
<proteinExistence type="predicted"/>
<gene>
    <name evidence="1" type="ORF">SARC_15924</name>
</gene>
<sequence>MSIPDMLALLKLVQNDDGYWCRSIVSILRTLRDVFAYNLCSPSHFFLNHDKHTV</sequence>
<reference evidence="1 2" key="1">
    <citation type="submission" date="2011-02" db="EMBL/GenBank/DDBJ databases">
        <title>The Genome Sequence of Sphaeroforma arctica JP610.</title>
        <authorList>
            <consortium name="The Broad Institute Genome Sequencing Platform"/>
            <person name="Russ C."/>
            <person name="Cuomo C."/>
            <person name="Young S.K."/>
            <person name="Zeng Q."/>
            <person name="Gargeya S."/>
            <person name="Alvarado L."/>
            <person name="Berlin A."/>
            <person name="Chapman S.B."/>
            <person name="Chen Z."/>
            <person name="Freedman E."/>
            <person name="Gellesch M."/>
            <person name="Goldberg J."/>
            <person name="Griggs A."/>
            <person name="Gujja S."/>
            <person name="Heilman E."/>
            <person name="Heiman D."/>
            <person name="Howarth C."/>
            <person name="Mehta T."/>
            <person name="Neiman D."/>
            <person name="Pearson M."/>
            <person name="Roberts A."/>
            <person name="Saif S."/>
            <person name="Shea T."/>
            <person name="Shenoy N."/>
            <person name="Sisk P."/>
            <person name="Stolte C."/>
            <person name="Sykes S."/>
            <person name="White J."/>
            <person name="Yandava C."/>
            <person name="Burger G."/>
            <person name="Gray M.W."/>
            <person name="Holland P.W.H."/>
            <person name="King N."/>
            <person name="Lang F.B.F."/>
            <person name="Roger A.J."/>
            <person name="Ruiz-Trillo I."/>
            <person name="Haas B."/>
            <person name="Nusbaum C."/>
            <person name="Birren B."/>
        </authorList>
    </citation>
    <scope>NUCLEOTIDE SEQUENCE [LARGE SCALE GENOMIC DNA]</scope>
    <source>
        <strain evidence="1 2">JP610</strain>
    </source>
</reference>
<protein>
    <submittedName>
        <fullName evidence="1">Uncharacterized protein</fullName>
    </submittedName>
</protein>
<organism evidence="1 2">
    <name type="scientific">Sphaeroforma arctica JP610</name>
    <dbReference type="NCBI Taxonomy" id="667725"/>
    <lineage>
        <taxon>Eukaryota</taxon>
        <taxon>Ichthyosporea</taxon>
        <taxon>Ichthyophonida</taxon>
        <taxon>Sphaeroforma</taxon>
    </lineage>
</organism>
<evidence type="ECO:0000313" key="1">
    <source>
        <dbReference type="EMBL" id="KNC71538.1"/>
    </source>
</evidence>
<dbReference type="EMBL" id="KQ248583">
    <property type="protein sequence ID" value="KNC71538.1"/>
    <property type="molecule type" value="Genomic_DNA"/>
</dbReference>
<dbReference type="Proteomes" id="UP000054560">
    <property type="component" value="Unassembled WGS sequence"/>
</dbReference>